<evidence type="ECO:0000313" key="1">
    <source>
        <dbReference type="EMBL" id="MST93069.1"/>
    </source>
</evidence>
<organism evidence="1 2">
    <name type="scientific">Ruthenibacterium lactatiformans</name>
    <dbReference type="NCBI Taxonomy" id="1550024"/>
    <lineage>
        <taxon>Bacteria</taxon>
        <taxon>Bacillati</taxon>
        <taxon>Bacillota</taxon>
        <taxon>Clostridia</taxon>
        <taxon>Eubacteriales</taxon>
        <taxon>Oscillospiraceae</taxon>
        <taxon>Ruthenibacterium</taxon>
    </lineage>
</organism>
<protein>
    <submittedName>
        <fullName evidence="1">Uncharacterized protein</fullName>
    </submittedName>
</protein>
<proteinExistence type="predicted"/>
<comment type="caution">
    <text evidence="1">The sequence shown here is derived from an EMBL/GenBank/DDBJ whole genome shotgun (WGS) entry which is preliminary data.</text>
</comment>
<accession>A0A6I2UAW2</accession>
<dbReference type="RefSeq" id="WP_119980873.1">
    <property type="nucleotide sequence ID" value="NZ_CAOJUJ010000024.1"/>
</dbReference>
<dbReference type="Proteomes" id="UP000431913">
    <property type="component" value="Unassembled WGS sequence"/>
</dbReference>
<sequence length="81" mass="9384">MEQIDMTKYLPCTARLVGGTLYILDGEGRVQRRLDPLQTAIEWFQMSNDAFYALYGVNWVPKEPYYSQARRMVHSGDGRHA</sequence>
<evidence type="ECO:0000313" key="2">
    <source>
        <dbReference type="Proteomes" id="UP000431913"/>
    </source>
</evidence>
<dbReference type="AlphaFoldDB" id="A0A6I2UAW2"/>
<dbReference type="EMBL" id="VUNJ01000019">
    <property type="protein sequence ID" value="MST93069.1"/>
    <property type="molecule type" value="Genomic_DNA"/>
</dbReference>
<gene>
    <name evidence="1" type="ORF">FYJ76_14205</name>
</gene>
<reference evidence="1 2" key="1">
    <citation type="submission" date="2019-08" db="EMBL/GenBank/DDBJ databases">
        <title>In-depth cultivation of the pig gut microbiome towards novel bacterial diversity and tailored functional studies.</title>
        <authorList>
            <person name="Wylensek D."/>
            <person name="Hitch T.C.A."/>
            <person name="Clavel T."/>
        </authorList>
    </citation>
    <scope>NUCLEOTIDE SEQUENCE [LARGE SCALE GENOMIC DNA]</scope>
    <source>
        <strain evidence="1 2">WCA3-601-WT-6J</strain>
    </source>
</reference>
<name>A0A6I2UAW2_9FIRM</name>